<dbReference type="Gene3D" id="3.90.1530.30">
    <property type="match status" value="1"/>
</dbReference>
<keyword evidence="3" id="KW-0489">Methyltransferase</keyword>
<feature type="domain" description="ParB-like N-terminal" evidence="2">
    <location>
        <begin position="10"/>
        <end position="94"/>
    </location>
</feature>
<evidence type="ECO:0000256" key="1">
    <source>
        <dbReference type="SAM" id="MobiDB-lite"/>
    </source>
</evidence>
<dbReference type="SUPFAM" id="SSF53335">
    <property type="entry name" value="S-adenosyl-L-methionine-dependent methyltransferases"/>
    <property type="match status" value="1"/>
</dbReference>
<dbReference type="PROSITE" id="PS51143">
    <property type="entry name" value="MT_A70"/>
    <property type="match status" value="1"/>
</dbReference>
<proteinExistence type="predicted"/>
<dbReference type="SUPFAM" id="SSF110849">
    <property type="entry name" value="ParB/Sulfiredoxin"/>
    <property type="match status" value="1"/>
</dbReference>
<dbReference type="EMBL" id="MT142697">
    <property type="protein sequence ID" value="QJA87317.1"/>
    <property type="molecule type" value="Genomic_DNA"/>
</dbReference>
<dbReference type="SMART" id="SM00470">
    <property type="entry name" value="ParB"/>
    <property type="match status" value="1"/>
</dbReference>
<dbReference type="Pfam" id="PF05063">
    <property type="entry name" value="MT-A70"/>
    <property type="match status" value="1"/>
</dbReference>
<dbReference type="PROSITE" id="PS00092">
    <property type="entry name" value="N6_MTASE"/>
    <property type="match status" value="1"/>
</dbReference>
<dbReference type="InterPro" id="IPR002052">
    <property type="entry name" value="DNA_methylase_N6_adenine_CS"/>
</dbReference>
<dbReference type="AlphaFoldDB" id="A0A6M3KYM6"/>
<dbReference type="GO" id="GO:0007059">
    <property type="term" value="P:chromosome segregation"/>
    <property type="evidence" value="ECO:0007669"/>
    <property type="project" value="TreeGrafter"/>
</dbReference>
<dbReference type="CDD" id="cd16409">
    <property type="entry name" value="ParB_N_like"/>
    <property type="match status" value="1"/>
</dbReference>
<evidence type="ECO:0000313" key="3">
    <source>
        <dbReference type="EMBL" id="QJA87317.1"/>
    </source>
</evidence>
<dbReference type="Gene3D" id="1.10.10.2830">
    <property type="match status" value="1"/>
</dbReference>
<protein>
    <submittedName>
        <fullName evidence="3">Putative methyltransferase</fullName>
    </submittedName>
</protein>
<dbReference type="PANTHER" id="PTHR33375:SF1">
    <property type="entry name" value="CHROMOSOME-PARTITIONING PROTEIN PARB-RELATED"/>
    <property type="match status" value="1"/>
</dbReference>
<feature type="region of interest" description="Disordered" evidence="1">
    <location>
        <begin position="116"/>
        <end position="135"/>
    </location>
</feature>
<dbReference type="Pfam" id="PF02195">
    <property type="entry name" value="ParB_N"/>
    <property type="match status" value="1"/>
</dbReference>
<dbReference type="GO" id="GO:0003676">
    <property type="term" value="F:nucleic acid binding"/>
    <property type="evidence" value="ECO:0007669"/>
    <property type="project" value="InterPro"/>
</dbReference>
<dbReference type="GO" id="GO:0032259">
    <property type="term" value="P:methylation"/>
    <property type="evidence" value="ECO:0007669"/>
    <property type="project" value="UniProtKB-KW"/>
</dbReference>
<dbReference type="InterPro" id="IPR003115">
    <property type="entry name" value="ParB_N"/>
</dbReference>
<dbReference type="PANTHER" id="PTHR33375">
    <property type="entry name" value="CHROMOSOME-PARTITIONING PROTEIN PARB-RELATED"/>
    <property type="match status" value="1"/>
</dbReference>
<dbReference type="InterPro" id="IPR036086">
    <property type="entry name" value="ParB/Sulfiredoxin_sf"/>
</dbReference>
<reference evidence="3" key="1">
    <citation type="submission" date="2020-03" db="EMBL/GenBank/DDBJ databases">
        <title>The deep terrestrial virosphere.</title>
        <authorList>
            <person name="Holmfeldt K."/>
            <person name="Nilsson E."/>
            <person name="Simone D."/>
            <person name="Lopez-Fernandez M."/>
            <person name="Wu X."/>
            <person name="de Brujin I."/>
            <person name="Lundin D."/>
            <person name="Andersson A."/>
            <person name="Bertilsson S."/>
            <person name="Dopson M."/>
        </authorList>
    </citation>
    <scope>NUCLEOTIDE SEQUENCE</scope>
    <source>
        <strain evidence="3">MM415B03018</strain>
    </source>
</reference>
<dbReference type="InterPro" id="IPR007757">
    <property type="entry name" value="MT-A70-like"/>
</dbReference>
<feature type="compositionally biased region" description="Gly residues" evidence="1">
    <location>
        <begin position="123"/>
        <end position="135"/>
    </location>
</feature>
<dbReference type="InterPro" id="IPR029063">
    <property type="entry name" value="SAM-dependent_MTases_sf"/>
</dbReference>
<name>A0A6M3KYM6_9ZZZZ</name>
<dbReference type="GO" id="GO:0005694">
    <property type="term" value="C:chromosome"/>
    <property type="evidence" value="ECO:0007669"/>
    <property type="project" value="TreeGrafter"/>
</dbReference>
<keyword evidence="3" id="KW-0808">Transferase</keyword>
<sequence>MTQVEPYVTVQVPVDKIVVHTRRRLLVSEQVDLLAKSIQDIGLLNPISLTENWTLIAGCHRLRACKQLGWTVIPATICSLSDVDAELAEIDENLMRADLTVLERGQHLSRRKELYEAKNPGTKHGGAPGKAGGGKVAKVDKLSTFASDEKAQGKETKCKTENEKISFSVDTAEKTGESDRTIRRYVFVAEKIDAEVQEIIADLPIADNQSELTKLAKMKPDQQKEVAARLATGQVETVAEVAKEKRVATQQAKIDEIKGRAVDEAPGLYDVIVIDPPWPAQKIPREVRPNQTLLDYPTMTLDEIRALSIPAQEDCQLWLWTTERFLPDAFGLLDAWGFRYVCTFVWHKPGGFQPINLPQYNCEFALYARRGSSLFVDTKNFFTCFNAPRGEHSEKPEQFYEIVRRVTVGRRLDMFNRRPISGFDGWGLEAQ</sequence>
<dbReference type="GO" id="GO:0008168">
    <property type="term" value="F:methyltransferase activity"/>
    <property type="evidence" value="ECO:0007669"/>
    <property type="project" value="UniProtKB-KW"/>
</dbReference>
<organism evidence="3">
    <name type="scientific">viral metagenome</name>
    <dbReference type="NCBI Taxonomy" id="1070528"/>
    <lineage>
        <taxon>unclassified sequences</taxon>
        <taxon>metagenomes</taxon>
        <taxon>organismal metagenomes</taxon>
    </lineage>
</organism>
<dbReference type="InterPro" id="IPR050336">
    <property type="entry name" value="Chromosome_partition/occlusion"/>
</dbReference>
<gene>
    <name evidence="3" type="ORF">MM415B03018_0002</name>
</gene>
<accession>A0A6M3KYM6</accession>
<evidence type="ECO:0000259" key="2">
    <source>
        <dbReference type="SMART" id="SM00470"/>
    </source>
</evidence>